<feature type="chain" id="PRO_5044712493" description="Polymeric immunoglobulin receptor-like" evidence="6">
    <location>
        <begin position="17"/>
        <end position="789"/>
    </location>
</feature>
<dbReference type="GO" id="GO:0004888">
    <property type="term" value="F:transmembrane signaling receptor activity"/>
    <property type="evidence" value="ECO:0007669"/>
    <property type="project" value="TreeGrafter"/>
</dbReference>
<dbReference type="Ensembl" id="ENSPNAT00000070563.1">
    <property type="protein sequence ID" value="ENSPNAP00000044670.1"/>
    <property type="gene ID" value="ENSPNAG00000032849.1"/>
</dbReference>
<dbReference type="GeneTree" id="ENSGT00950000182977"/>
<dbReference type="InterPro" id="IPR003599">
    <property type="entry name" value="Ig_sub"/>
</dbReference>
<accession>A0AAR2IYA6</accession>
<keyword evidence="3 5" id="KW-0472">Membrane</keyword>
<dbReference type="InterPro" id="IPR050671">
    <property type="entry name" value="CD300_family_receptors"/>
</dbReference>
<dbReference type="SUPFAM" id="SSF48726">
    <property type="entry name" value="Immunoglobulin"/>
    <property type="match status" value="6"/>
</dbReference>
<dbReference type="GO" id="GO:0005886">
    <property type="term" value="C:plasma membrane"/>
    <property type="evidence" value="ECO:0007669"/>
    <property type="project" value="TreeGrafter"/>
</dbReference>
<dbReference type="PANTHER" id="PTHR11860:SF118">
    <property type="entry name" value="CMRF35-LIKE MOLECULE 3-RELATED"/>
    <property type="match status" value="1"/>
</dbReference>
<feature type="domain" description="Immunoglobulin" evidence="8">
    <location>
        <begin position="434"/>
        <end position="535"/>
    </location>
</feature>
<dbReference type="PANTHER" id="PTHR11860">
    <property type="entry name" value="POLYMERIC-IMMUNOGLOBULIN RECEPTOR"/>
    <property type="match status" value="1"/>
</dbReference>
<keyword evidence="6" id="KW-0732">Signal</keyword>
<feature type="domain" description="Immunoglobulin" evidence="8">
    <location>
        <begin position="336"/>
        <end position="431"/>
    </location>
</feature>
<proteinExistence type="predicted"/>
<keyword evidence="2 5" id="KW-0812">Transmembrane</keyword>
<comment type="subcellular location">
    <subcellularLocation>
        <location evidence="1">Membrane</location>
    </subcellularLocation>
</comment>
<dbReference type="InterPro" id="IPR013106">
    <property type="entry name" value="Ig_V-set"/>
</dbReference>
<dbReference type="Gene3D" id="2.60.40.10">
    <property type="entry name" value="Immunoglobulins"/>
    <property type="match status" value="6"/>
</dbReference>
<evidence type="ECO:0000256" key="6">
    <source>
        <dbReference type="SAM" id="SignalP"/>
    </source>
</evidence>
<evidence type="ECO:0000256" key="2">
    <source>
        <dbReference type="ARBA" id="ARBA00022692"/>
    </source>
</evidence>
<evidence type="ECO:0000313" key="10">
    <source>
        <dbReference type="Proteomes" id="UP001501920"/>
    </source>
</evidence>
<evidence type="ECO:0000259" key="7">
    <source>
        <dbReference type="SMART" id="SM00406"/>
    </source>
</evidence>
<sequence length="789" mass="87986">MKIIITFCLITGLVSSTNVISYSGGSVIMTMGDRHRWSSHTPKYICKFAGGACKTVIQSTAQNDTVFEGRFSLYESKQGHFGVLIRELNPQDAGKYRFGLANNWNREINLKVHHDACCGMSMTVVGHLNKDVSISCDYTVEHKRTWKYFYKLKGHSADWVIFTMPGKNHKENQFYITDDNRLNLFTMTIRELKEEDGGVYFCGTQTWEYPIKVFSTIKTVHLHVTDKVQSSVRVTGFLGGRIMMKCRHPLENPKARFLCRELEGECPEKTYTNVQNEWQQNGGFSLYDDTSGKSLMVFFRNLTEGTYRCGVDVSDFTEQYREVNVEVKEDPCCGKIISQAGYIGETLTISCEHPPTLRASLKHFCKEDENLICQDIRAAGKYSLSDHSQPGLFTVTISNLTLSDAGVYWCGVETSEGHISYTSLTIRVQISIISSKVIGHEGDAVEIRCPYDSKYKQNSKHVCKDECCTEHSDSLIAQRTTQNKTERFSVHDDITAGVFSVNISRVKAEDAGRYWCGVEAGDVLMNYLSTELQVVRKEVLQVFGRETLSVSIECSYRGESPESDGKFLCMGQQLASCDKGGVKVSSEKNRTGRFSLSNDAPAGVFTVTITDLREEDSGTYWCGEESLGSSIYTEVHLHVSNGPAPSVIITVCVCVALLLIGGATLIFFKLKHKRTQGSSSSNRTDITNSDRVSPAACDYEEVNHSGQYPDSDTSVYMNTSPSTNSSDKNKAVCIYSTVQLPKDEGPAYATVSFQKNPDSPSNLLVSTVAFIKEESATEYATVKHRPRLE</sequence>
<keyword evidence="10" id="KW-1185">Reference proteome</keyword>
<feature type="domain" description="Immunoglobulin V-set" evidence="7">
    <location>
        <begin position="549"/>
        <end position="624"/>
    </location>
</feature>
<feature type="domain" description="Immunoglobulin" evidence="8">
    <location>
        <begin position="121"/>
        <end position="225"/>
    </location>
</feature>
<dbReference type="Pfam" id="PF07686">
    <property type="entry name" value="V-set"/>
    <property type="match status" value="4"/>
</dbReference>
<keyword evidence="5" id="KW-1133">Transmembrane helix</keyword>
<organism evidence="9 10">
    <name type="scientific">Pygocentrus nattereri</name>
    <name type="common">Red-bellied piranha</name>
    <dbReference type="NCBI Taxonomy" id="42514"/>
    <lineage>
        <taxon>Eukaryota</taxon>
        <taxon>Metazoa</taxon>
        <taxon>Chordata</taxon>
        <taxon>Craniata</taxon>
        <taxon>Vertebrata</taxon>
        <taxon>Euteleostomi</taxon>
        <taxon>Actinopterygii</taxon>
        <taxon>Neopterygii</taxon>
        <taxon>Teleostei</taxon>
        <taxon>Ostariophysi</taxon>
        <taxon>Characiformes</taxon>
        <taxon>Characoidei</taxon>
        <taxon>Pygocentrus</taxon>
    </lineage>
</organism>
<feature type="signal peptide" evidence="6">
    <location>
        <begin position="1"/>
        <end position="16"/>
    </location>
</feature>
<dbReference type="InterPro" id="IPR013783">
    <property type="entry name" value="Ig-like_fold"/>
</dbReference>
<evidence type="ECO:0000256" key="5">
    <source>
        <dbReference type="SAM" id="Phobius"/>
    </source>
</evidence>
<feature type="domain" description="Immunoglobulin V-set" evidence="7">
    <location>
        <begin position="131"/>
        <end position="204"/>
    </location>
</feature>
<feature type="region of interest" description="Disordered" evidence="4">
    <location>
        <begin position="702"/>
        <end position="728"/>
    </location>
</feature>
<dbReference type="SMART" id="SM00409">
    <property type="entry name" value="IG"/>
    <property type="match status" value="5"/>
</dbReference>
<evidence type="ECO:0000256" key="1">
    <source>
        <dbReference type="ARBA" id="ARBA00004370"/>
    </source>
</evidence>
<dbReference type="InterPro" id="IPR036179">
    <property type="entry name" value="Ig-like_dom_sf"/>
</dbReference>
<reference evidence="9" key="2">
    <citation type="submission" date="2025-05" db="UniProtKB">
        <authorList>
            <consortium name="Ensembl"/>
        </authorList>
    </citation>
    <scope>IDENTIFICATION</scope>
</reference>
<feature type="domain" description="Immunoglobulin" evidence="8">
    <location>
        <begin position="539"/>
        <end position="640"/>
    </location>
</feature>
<protein>
    <recommendedName>
        <fullName evidence="11">Polymeric immunoglobulin receptor-like</fullName>
    </recommendedName>
</protein>
<evidence type="ECO:0000256" key="4">
    <source>
        <dbReference type="SAM" id="MobiDB-lite"/>
    </source>
</evidence>
<dbReference type="SMART" id="SM00406">
    <property type="entry name" value="IGv"/>
    <property type="match status" value="3"/>
</dbReference>
<feature type="compositionally biased region" description="Polar residues" evidence="4">
    <location>
        <begin position="704"/>
        <end position="726"/>
    </location>
</feature>
<feature type="domain" description="Immunoglobulin V-set" evidence="7">
    <location>
        <begin position="346"/>
        <end position="412"/>
    </location>
</feature>
<evidence type="ECO:0000313" key="9">
    <source>
        <dbReference type="Ensembl" id="ENSPNAP00000044670.1"/>
    </source>
</evidence>
<dbReference type="Ensembl" id="ENSPNAT00000053902.1">
    <property type="protein sequence ID" value="ENSPNAP00000052721.1"/>
    <property type="gene ID" value="ENSPNAG00000032849.1"/>
</dbReference>
<evidence type="ECO:0000259" key="8">
    <source>
        <dbReference type="SMART" id="SM00409"/>
    </source>
</evidence>
<dbReference type="Proteomes" id="UP001501920">
    <property type="component" value="Chromosome 12"/>
</dbReference>
<name>A0AAR2IYA6_PYGNA</name>
<feature type="transmembrane region" description="Helical" evidence="5">
    <location>
        <begin position="647"/>
        <end position="668"/>
    </location>
</feature>
<dbReference type="AlphaFoldDB" id="A0AAR2IYA6"/>
<evidence type="ECO:0008006" key="11">
    <source>
        <dbReference type="Google" id="ProtNLM"/>
    </source>
</evidence>
<feature type="domain" description="Immunoglobulin" evidence="8">
    <location>
        <begin position="231"/>
        <end position="328"/>
    </location>
</feature>
<evidence type="ECO:0000256" key="3">
    <source>
        <dbReference type="ARBA" id="ARBA00023136"/>
    </source>
</evidence>
<dbReference type="CDD" id="cd05716">
    <property type="entry name" value="IgV_pIgR_like"/>
    <property type="match status" value="2"/>
</dbReference>
<reference evidence="9 10" key="1">
    <citation type="submission" date="2020-10" db="EMBL/GenBank/DDBJ databases">
        <title>Pygocentrus nattereri (red-bellied piranha) genome, fPygNat1, primary haplotype.</title>
        <authorList>
            <person name="Myers G."/>
            <person name="Meyer A."/>
            <person name="Karagic N."/>
            <person name="Pippel M."/>
            <person name="Winkler S."/>
            <person name="Tracey A."/>
            <person name="Wood J."/>
            <person name="Formenti G."/>
            <person name="Howe K."/>
            <person name="Fedrigo O."/>
            <person name="Jarvis E.D."/>
        </authorList>
    </citation>
    <scope>NUCLEOTIDE SEQUENCE [LARGE SCALE GENOMIC DNA]</scope>
</reference>